<dbReference type="Proteomes" id="UP000002007">
    <property type="component" value="Chromosome"/>
</dbReference>
<reference evidence="2" key="1">
    <citation type="journal article" date="2008" name="J. Bacteriol.">
        <title>Genome sequence of the fish pathogen Renibacterium salmoninarum suggests reductive evolution away from an environmental Arthrobacter ancestor.</title>
        <authorList>
            <person name="Wiens G.D."/>
            <person name="Rockey D.D."/>
            <person name="Wu Z."/>
            <person name="Chang J."/>
            <person name="Levy R."/>
            <person name="Crane S."/>
            <person name="Chen D.S."/>
            <person name="Capri G.R."/>
            <person name="Burnett J.R."/>
            <person name="Sudheesh P.S."/>
            <person name="Schipma M.J."/>
            <person name="Burd H."/>
            <person name="Bhattacharyya A."/>
            <person name="Rhodes L.D."/>
            <person name="Kaul R."/>
            <person name="Strom M.S."/>
        </authorList>
    </citation>
    <scope>NUCLEOTIDE SEQUENCE [LARGE SCALE GENOMIC DNA]</scope>
    <source>
        <strain evidence="2">ATCC 33209 / DSM 20767 / JCM 11484 / NBRC 15589 / NCIMB 2235</strain>
    </source>
</reference>
<name>A9WTZ6_RENSM</name>
<dbReference type="EMBL" id="CP000910">
    <property type="protein sequence ID" value="ABY24667.1"/>
    <property type="molecule type" value="Genomic_DNA"/>
</dbReference>
<dbReference type="AlphaFoldDB" id="A9WTZ6"/>
<dbReference type="HOGENOM" id="CLU_1814250_0_0_11"/>
<evidence type="ECO:0000313" key="2">
    <source>
        <dbReference type="Proteomes" id="UP000002007"/>
    </source>
</evidence>
<proteinExistence type="predicted"/>
<accession>A9WTZ6</accession>
<evidence type="ECO:0000313" key="1">
    <source>
        <dbReference type="EMBL" id="ABY24667.1"/>
    </source>
</evidence>
<protein>
    <submittedName>
        <fullName evidence="1">Uncharacterized protein</fullName>
    </submittedName>
</protein>
<organism evidence="1 2">
    <name type="scientific">Renibacterium salmoninarum (strain ATCC 33209 / DSM 20767 / JCM 11484 / NBRC 15589 / NCIMB 2235)</name>
    <dbReference type="NCBI Taxonomy" id="288705"/>
    <lineage>
        <taxon>Bacteria</taxon>
        <taxon>Bacillati</taxon>
        <taxon>Actinomycetota</taxon>
        <taxon>Actinomycetes</taxon>
        <taxon>Micrococcales</taxon>
        <taxon>Micrococcaceae</taxon>
        <taxon>Renibacterium</taxon>
    </lineage>
</organism>
<sequence>MVPPSATASWLLAPISVTRSIWVTRGDFPSRTFTCSLRSSVTLWPATTSSSPGLSTGYCLPSPGTQMMAFAVRLSTSVMVYGINCDSCVRLTLMLPLAAIDAVLFVGSRLSFTSSVVPSGSSSFLSTGTSTAVLPKVSCSVK</sequence>
<gene>
    <name evidence="1" type="ordered locus">RSal33209_2945</name>
</gene>
<keyword evidence="2" id="KW-1185">Reference proteome</keyword>
<dbReference type="KEGG" id="rsa:RSal33209_2945"/>